<dbReference type="PATRIC" id="fig|698760.3.peg.1621"/>
<comment type="similarity">
    <text evidence="1 5">Belongs to the thiolase-like superfamily. Thiolase family.</text>
</comment>
<protein>
    <submittedName>
        <fullName evidence="8">Acetyl-CoA C-acetyltransferase</fullName>
    </submittedName>
</protein>
<evidence type="ECO:0000256" key="5">
    <source>
        <dbReference type="RuleBase" id="RU003557"/>
    </source>
</evidence>
<dbReference type="Proteomes" id="UP000010931">
    <property type="component" value="Unassembled WGS sequence"/>
</dbReference>
<dbReference type="CDD" id="cd00751">
    <property type="entry name" value="thiolase"/>
    <property type="match status" value="1"/>
</dbReference>
<dbReference type="STRING" id="85558.T45_05663"/>
<feature type="active site" description="Proton acceptor" evidence="4">
    <location>
        <position position="390"/>
    </location>
</feature>
<dbReference type="FunFam" id="3.40.47.10:FF:000010">
    <property type="entry name" value="Acetyl-CoA acetyltransferase (Thiolase)"/>
    <property type="match status" value="1"/>
</dbReference>
<dbReference type="InterPro" id="IPR020615">
    <property type="entry name" value="Thiolase_acyl_enz_int_AS"/>
</dbReference>
<keyword evidence="3 5" id="KW-0012">Acyltransferase</keyword>
<evidence type="ECO:0000313" key="8">
    <source>
        <dbReference type="EMBL" id="ELP69730.1"/>
    </source>
</evidence>
<dbReference type="PROSITE" id="PS00737">
    <property type="entry name" value="THIOLASE_2"/>
    <property type="match status" value="1"/>
</dbReference>
<feature type="domain" description="Thiolase N-terminal" evidence="6">
    <location>
        <begin position="7"/>
        <end position="273"/>
    </location>
</feature>
<dbReference type="InterPro" id="IPR020616">
    <property type="entry name" value="Thiolase_N"/>
</dbReference>
<keyword evidence="9" id="KW-1185">Reference proteome</keyword>
<dbReference type="EMBL" id="AEJB01000126">
    <property type="protein sequence ID" value="ELP69730.1"/>
    <property type="molecule type" value="Genomic_DNA"/>
</dbReference>
<feature type="active site" description="Acyl-thioester intermediate" evidence="4">
    <location>
        <position position="93"/>
    </location>
</feature>
<dbReference type="InterPro" id="IPR020613">
    <property type="entry name" value="Thiolase_CS"/>
</dbReference>
<organism evidence="8 9">
    <name type="scientific">Streptomyces turgidiscabies (strain Car8)</name>
    <dbReference type="NCBI Taxonomy" id="698760"/>
    <lineage>
        <taxon>Bacteria</taxon>
        <taxon>Bacillati</taxon>
        <taxon>Actinomycetota</taxon>
        <taxon>Actinomycetes</taxon>
        <taxon>Kitasatosporales</taxon>
        <taxon>Streptomycetaceae</taxon>
        <taxon>Streptomyces</taxon>
    </lineage>
</organism>
<evidence type="ECO:0000259" key="6">
    <source>
        <dbReference type="Pfam" id="PF00108"/>
    </source>
</evidence>
<sequence>MSRLKDVYIVDAVRTPIGRYNGALAGVRPDDLAAHAIRELLARTPGLDPSRIEDVYFGNANGAGEDNRNVARMAGLLAGLPTSVPGVTVNRLCASGLEAVIQAARAIAVGDASVALAGGVESMTRAPYVLPKNDKPFPAGHTELYSTTLGWRMTNPRMDPQWTIPLGESAELIADKHKITREQQDEFALASHRKAAAAQQAGLFDAELAPVPVPQRKGDPVAFAADESVRADASLAAMARLKPSFRTDGGTVTAGNASPLNDGAAALLLVDEEGLKATGREPLARVSATGVSAIAPDYFGLAPVEAVNRALAKAGKAFDDLSTLELNEAFAAQVLGCVAEWPEFDPAVLNPQGGAIALGHPLGASGARLAGTVAHQLARKGTGVGVATLCIGVGQGLALVLER</sequence>
<evidence type="ECO:0000313" key="9">
    <source>
        <dbReference type="Proteomes" id="UP000010931"/>
    </source>
</evidence>
<dbReference type="InterPro" id="IPR016039">
    <property type="entry name" value="Thiolase-like"/>
</dbReference>
<proteinExistence type="inferred from homology"/>
<dbReference type="PIRSF" id="PIRSF000429">
    <property type="entry name" value="Ac-CoA_Ac_transf"/>
    <property type="match status" value="1"/>
</dbReference>
<dbReference type="PANTHER" id="PTHR18919:SF134">
    <property type="entry name" value="BETA-KETOACYL COA THIOLASE FADA3-RELATED"/>
    <property type="match status" value="1"/>
</dbReference>
<comment type="caution">
    <text evidence="8">The sequence shown here is derived from an EMBL/GenBank/DDBJ whole genome shotgun (WGS) entry which is preliminary data.</text>
</comment>
<dbReference type="InterPro" id="IPR020610">
    <property type="entry name" value="Thiolase_AS"/>
</dbReference>
<dbReference type="PROSITE" id="PS00099">
    <property type="entry name" value="THIOLASE_3"/>
    <property type="match status" value="1"/>
</dbReference>
<dbReference type="InterPro" id="IPR020617">
    <property type="entry name" value="Thiolase_C"/>
</dbReference>
<keyword evidence="2 5" id="KW-0808">Transferase</keyword>
<dbReference type="InterPro" id="IPR002155">
    <property type="entry name" value="Thiolase"/>
</dbReference>
<reference evidence="8 9" key="1">
    <citation type="journal article" date="2011" name="Plasmid">
        <title>Streptomyces turgidiscabies Car8 contains a modular pathogenicity island that shares virulence genes with other actinobacterial plant pathogens.</title>
        <authorList>
            <person name="Huguet-Tapia J.C."/>
            <person name="Badger J.H."/>
            <person name="Loria R."/>
            <person name="Pettis G.S."/>
        </authorList>
    </citation>
    <scope>NUCLEOTIDE SEQUENCE [LARGE SCALE GENOMIC DNA]</scope>
    <source>
        <strain evidence="8 9">Car8</strain>
    </source>
</reference>
<dbReference type="GO" id="GO:0003988">
    <property type="term" value="F:acetyl-CoA C-acyltransferase activity"/>
    <property type="evidence" value="ECO:0007669"/>
    <property type="project" value="UniProtKB-ARBA"/>
</dbReference>
<evidence type="ECO:0000256" key="4">
    <source>
        <dbReference type="PIRSR" id="PIRSR000429-1"/>
    </source>
</evidence>
<evidence type="ECO:0000259" key="7">
    <source>
        <dbReference type="Pfam" id="PF02803"/>
    </source>
</evidence>
<feature type="active site" description="Proton acceptor" evidence="4">
    <location>
        <position position="360"/>
    </location>
</feature>
<dbReference type="Pfam" id="PF02803">
    <property type="entry name" value="Thiolase_C"/>
    <property type="match status" value="1"/>
</dbReference>
<evidence type="ECO:0000256" key="1">
    <source>
        <dbReference type="ARBA" id="ARBA00010982"/>
    </source>
</evidence>
<dbReference type="Pfam" id="PF00108">
    <property type="entry name" value="Thiolase_N"/>
    <property type="match status" value="1"/>
</dbReference>
<feature type="domain" description="Thiolase C-terminal" evidence="7">
    <location>
        <begin position="281"/>
        <end position="403"/>
    </location>
</feature>
<dbReference type="Gene3D" id="3.40.47.10">
    <property type="match status" value="1"/>
</dbReference>
<dbReference type="PROSITE" id="PS00098">
    <property type="entry name" value="THIOLASE_1"/>
    <property type="match status" value="1"/>
</dbReference>
<dbReference type="NCBIfam" id="TIGR01930">
    <property type="entry name" value="AcCoA-C-Actrans"/>
    <property type="match status" value="1"/>
</dbReference>
<dbReference type="SUPFAM" id="SSF53901">
    <property type="entry name" value="Thiolase-like"/>
    <property type="match status" value="2"/>
</dbReference>
<dbReference type="RefSeq" id="WP_006375008.1">
    <property type="nucleotide sequence ID" value="NZ_AEJB01000126.1"/>
</dbReference>
<evidence type="ECO:0000256" key="2">
    <source>
        <dbReference type="ARBA" id="ARBA00022679"/>
    </source>
</evidence>
<accession>L7FGB5</accession>
<dbReference type="GeneID" id="97398658"/>
<dbReference type="PANTHER" id="PTHR18919">
    <property type="entry name" value="ACETYL-COA C-ACYLTRANSFERASE"/>
    <property type="match status" value="1"/>
</dbReference>
<evidence type="ECO:0000256" key="3">
    <source>
        <dbReference type="ARBA" id="ARBA00023315"/>
    </source>
</evidence>
<dbReference type="AlphaFoldDB" id="L7FGB5"/>
<gene>
    <name evidence="8" type="ORF">STRTUCAR8_09082</name>
</gene>
<name>L7FGB5_STRT8</name>